<organism evidence="1 2">
    <name type="scientific">Humisphaera borealis</name>
    <dbReference type="NCBI Taxonomy" id="2807512"/>
    <lineage>
        <taxon>Bacteria</taxon>
        <taxon>Pseudomonadati</taxon>
        <taxon>Planctomycetota</taxon>
        <taxon>Phycisphaerae</taxon>
        <taxon>Tepidisphaerales</taxon>
        <taxon>Tepidisphaeraceae</taxon>
        <taxon>Humisphaera</taxon>
    </lineage>
</organism>
<evidence type="ECO:0000313" key="1">
    <source>
        <dbReference type="EMBL" id="QOV88692.1"/>
    </source>
</evidence>
<proteinExistence type="predicted"/>
<dbReference type="InterPro" id="IPR003789">
    <property type="entry name" value="Asn/Gln_tRNA_amidoTrase-B-like"/>
</dbReference>
<evidence type="ECO:0000313" key="2">
    <source>
        <dbReference type="Proteomes" id="UP000593765"/>
    </source>
</evidence>
<dbReference type="Proteomes" id="UP000593765">
    <property type="component" value="Chromosome"/>
</dbReference>
<dbReference type="InterPro" id="IPR019004">
    <property type="entry name" value="YqeY/Aim41"/>
</dbReference>
<keyword evidence="2" id="KW-1185">Reference proteome</keyword>
<dbReference type="InterPro" id="IPR042184">
    <property type="entry name" value="YqeY/Aim41_N"/>
</dbReference>
<dbReference type="KEGG" id="hbs:IPV69_21025"/>
<dbReference type="GO" id="GO:0016884">
    <property type="term" value="F:carbon-nitrogen ligase activity, with glutamine as amido-N-donor"/>
    <property type="evidence" value="ECO:0007669"/>
    <property type="project" value="InterPro"/>
</dbReference>
<name>A0A7M2WU50_9BACT</name>
<sequence>MDLLSRLTEDMKAAMKSGQKDRLGVIRMLISEVKIIDMQPSKPTAEQAVESYAKKLRKSLEEYEKLGKTAEVDKLKFEIGVADEYLPKKASAEETERLVDAFLAANAFTEKQAGQATGAFMKAHAGQVDPALVNPLVRKKLAGK</sequence>
<dbReference type="EMBL" id="CP063458">
    <property type="protein sequence ID" value="QOV88692.1"/>
    <property type="molecule type" value="Genomic_DNA"/>
</dbReference>
<dbReference type="PANTHER" id="PTHR28055">
    <property type="entry name" value="ALTERED INHERITANCE OF MITOCHONDRIA PROTEIN 41, MITOCHONDRIAL"/>
    <property type="match status" value="1"/>
</dbReference>
<dbReference type="Pfam" id="PF09424">
    <property type="entry name" value="YqeY"/>
    <property type="match status" value="1"/>
</dbReference>
<dbReference type="Gene3D" id="1.10.10.410">
    <property type="match status" value="1"/>
</dbReference>
<dbReference type="InterPro" id="IPR023168">
    <property type="entry name" value="GatB_Yqey_C_2"/>
</dbReference>
<accession>A0A7M2WU50</accession>
<dbReference type="AlphaFoldDB" id="A0A7M2WU50"/>
<dbReference type="Gene3D" id="1.10.1510.10">
    <property type="entry name" value="Uncharacterised protein YqeY/AIM41 PF09424, N-terminal domain"/>
    <property type="match status" value="1"/>
</dbReference>
<gene>
    <name evidence="1" type="ORF">IPV69_21025</name>
</gene>
<dbReference type="RefSeq" id="WP_206291691.1">
    <property type="nucleotide sequence ID" value="NZ_CP063458.1"/>
</dbReference>
<dbReference type="SUPFAM" id="SSF89095">
    <property type="entry name" value="GatB/YqeY motif"/>
    <property type="match status" value="1"/>
</dbReference>
<protein>
    <submittedName>
        <fullName evidence="1">GatB/YqeY domain-containing protein</fullName>
    </submittedName>
</protein>
<reference evidence="1 2" key="1">
    <citation type="submission" date="2020-10" db="EMBL/GenBank/DDBJ databases">
        <title>Wide distribution of Phycisphaera-like planctomycetes from WD2101 soil group in peatlands and genome analysis of the first cultivated representative.</title>
        <authorList>
            <person name="Dedysh S.N."/>
            <person name="Beletsky A.V."/>
            <person name="Ivanova A."/>
            <person name="Kulichevskaya I.S."/>
            <person name="Suzina N.E."/>
            <person name="Philippov D.A."/>
            <person name="Rakitin A.L."/>
            <person name="Mardanov A.V."/>
            <person name="Ravin N.V."/>
        </authorList>
    </citation>
    <scope>NUCLEOTIDE SEQUENCE [LARGE SCALE GENOMIC DNA]</scope>
    <source>
        <strain evidence="1 2">M1803</strain>
    </source>
</reference>
<dbReference type="PANTHER" id="PTHR28055:SF1">
    <property type="entry name" value="ALTERED INHERITANCE OF MITOCHONDRIA PROTEIN 41, MITOCHONDRIAL"/>
    <property type="match status" value="1"/>
</dbReference>